<evidence type="ECO:0000256" key="1">
    <source>
        <dbReference type="ARBA" id="ARBA00004749"/>
    </source>
</evidence>
<dbReference type="EMBL" id="JYDJ01000300">
    <property type="protein sequence ID" value="KRX37661.1"/>
    <property type="molecule type" value="Genomic_DNA"/>
</dbReference>
<name>A0A0V0TF70_9BILA</name>
<evidence type="ECO:0000256" key="5">
    <source>
        <dbReference type="ARBA" id="ARBA00022840"/>
    </source>
</evidence>
<evidence type="ECO:0000256" key="3">
    <source>
        <dbReference type="ARBA" id="ARBA00022679"/>
    </source>
</evidence>
<dbReference type="GO" id="GO:0016740">
    <property type="term" value="F:transferase activity"/>
    <property type="evidence" value="ECO:0007669"/>
    <property type="project" value="UniProtKB-KW"/>
</dbReference>
<comment type="pathway">
    <text evidence="1">Cofactor biosynthesis; ubiquinone biosynthesis.</text>
</comment>
<dbReference type="GO" id="GO:0006744">
    <property type="term" value="P:ubiquinone biosynthetic process"/>
    <property type="evidence" value="ECO:0007669"/>
    <property type="project" value="TreeGrafter"/>
</dbReference>
<sequence length="640" mass="72997">MHHFKDMARVISGAKLVGKKYLASERKKIANYWQLSSAKQSLSNLFGWAASVLPTVGNITAMQHLAKEMLEKSEMVCRGVVVALPAVFARKQFFKVNLNNNSSATVQQKTVKNDFSGESHNKIENQSEENVESSIPDWENERIFENEKPVDVSDFSEKVESVEQKNLSLKKVEVESYLNEHSKASRVPSSRIGRMASFGNLAVKLGFGALAEVTRRSFKGRQEGMRLLKYSVYIYIYTSEKSRENPFLTEANMERLVSTLCRVRGAALKFGQMISIQDNTLISPEMQRIFERVRCSADFMPASQVNKTLQAEFGKNWKDLFEKFDENPFAAASIGQVHLAVLHTGEKVAMKIQYPGISKSIKSDIDNLLSVLSIGNFLPKGMFLENFAFAMKKEISLECDYLHEASSTVKFKNFLADDSDFYVPKVFMDYTRKRVLTLELVSGLHLDKCENMSQPVRNWIGKKILQLCLRELFDFQYMQTDPNWSNFLFRTDDHKIVLLDFGACRTFDIQFIDQYKNILKSAAAGDRQGILHWSREVGFLTGYESKIMENAHVDAVMILGKAFSLNAPFNFGCQTTTNEIHHLIPVMMKHRLRPPPEEIYSLHRKMAGAFLLCSKLKAQVNCASLFHAVLSRYEKRRREA</sequence>
<keyword evidence="3" id="KW-0808">Transferase</keyword>
<evidence type="ECO:0000313" key="8">
    <source>
        <dbReference type="Proteomes" id="UP000055048"/>
    </source>
</evidence>
<evidence type="ECO:0000256" key="2">
    <source>
        <dbReference type="ARBA" id="ARBA00009670"/>
    </source>
</evidence>
<evidence type="ECO:0000259" key="6">
    <source>
        <dbReference type="Pfam" id="PF03109"/>
    </source>
</evidence>
<dbReference type="EMBL" id="JYDJ01000300">
    <property type="protein sequence ID" value="KRX37666.1"/>
    <property type="molecule type" value="Genomic_DNA"/>
</dbReference>
<dbReference type="Pfam" id="PF03109">
    <property type="entry name" value="ABC1"/>
    <property type="match status" value="1"/>
</dbReference>
<evidence type="ECO:0000313" key="7">
    <source>
        <dbReference type="EMBL" id="KRX37666.1"/>
    </source>
</evidence>
<dbReference type="Proteomes" id="UP000055048">
    <property type="component" value="Unassembled WGS sequence"/>
</dbReference>
<comment type="similarity">
    <text evidence="2">Belongs to the protein kinase superfamily. ADCK protein kinase family.</text>
</comment>
<dbReference type="InterPro" id="IPR034646">
    <property type="entry name" value="ADCK3_dom"/>
</dbReference>
<dbReference type="GO" id="GO:0005524">
    <property type="term" value="F:ATP binding"/>
    <property type="evidence" value="ECO:0007669"/>
    <property type="project" value="UniProtKB-KW"/>
</dbReference>
<dbReference type="InterPro" id="IPR004147">
    <property type="entry name" value="ABC1_dom"/>
</dbReference>
<dbReference type="InterPro" id="IPR051409">
    <property type="entry name" value="Atypical_kinase_ADCK"/>
</dbReference>
<organism evidence="7 8">
    <name type="scientific">Trichinella murrelli</name>
    <dbReference type="NCBI Taxonomy" id="144512"/>
    <lineage>
        <taxon>Eukaryota</taxon>
        <taxon>Metazoa</taxon>
        <taxon>Ecdysozoa</taxon>
        <taxon>Nematoda</taxon>
        <taxon>Enoplea</taxon>
        <taxon>Dorylaimia</taxon>
        <taxon>Trichinellida</taxon>
        <taxon>Trichinellidae</taxon>
        <taxon>Trichinella</taxon>
    </lineage>
</organism>
<keyword evidence="4" id="KW-0547">Nucleotide-binding</keyword>
<dbReference type="CDD" id="cd13970">
    <property type="entry name" value="ABC1_ADCK3"/>
    <property type="match status" value="1"/>
</dbReference>
<dbReference type="SUPFAM" id="SSF56112">
    <property type="entry name" value="Protein kinase-like (PK-like)"/>
    <property type="match status" value="1"/>
</dbReference>
<proteinExistence type="inferred from homology"/>
<evidence type="ECO:0000256" key="4">
    <source>
        <dbReference type="ARBA" id="ARBA00022741"/>
    </source>
</evidence>
<comment type="caution">
    <text evidence="7">The sequence shown here is derived from an EMBL/GenBank/DDBJ whole genome shotgun (WGS) entry which is preliminary data.</text>
</comment>
<accession>A0A0V0TF70</accession>
<feature type="domain" description="ABC1 atypical kinase-like" evidence="6">
    <location>
        <begin position="294"/>
        <end position="531"/>
    </location>
</feature>
<gene>
    <name evidence="7" type="primary">ADCK3</name>
    <name evidence="7" type="ORF">T05_10717</name>
</gene>
<keyword evidence="8" id="KW-1185">Reference proteome</keyword>
<keyword evidence="5" id="KW-0067">ATP-binding</keyword>
<dbReference type="PANTHER" id="PTHR43851">
    <property type="match status" value="1"/>
</dbReference>
<reference evidence="7 8" key="1">
    <citation type="submission" date="2015-01" db="EMBL/GenBank/DDBJ databases">
        <title>Evolution of Trichinella species and genotypes.</title>
        <authorList>
            <person name="Korhonen P.K."/>
            <person name="Edoardo P."/>
            <person name="Giuseppe L.R."/>
            <person name="Gasser R.B."/>
        </authorList>
    </citation>
    <scope>NUCLEOTIDE SEQUENCE [LARGE SCALE GENOMIC DNA]</scope>
    <source>
        <strain evidence="7">ISS417</strain>
    </source>
</reference>
<dbReference type="AlphaFoldDB" id="A0A0V0TF70"/>
<dbReference type="InterPro" id="IPR011009">
    <property type="entry name" value="Kinase-like_dom_sf"/>
</dbReference>
<protein>
    <submittedName>
        <fullName evidence="7">Chaperone activity of bc1 complex-like, mitochondrial</fullName>
    </submittedName>
</protein>
<dbReference type="PANTHER" id="PTHR43851:SF3">
    <property type="entry name" value="COENZYME Q8"/>
    <property type="match status" value="1"/>
</dbReference>